<protein>
    <submittedName>
        <fullName evidence="2">Uncharacterized protein</fullName>
    </submittedName>
</protein>
<accession>A0A514DGW7</accession>
<feature type="region of interest" description="Disordered" evidence="1">
    <location>
        <begin position="1"/>
        <end position="37"/>
    </location>
</feature>
<dbReference type="GeneID" id="65120849"/>
<feature type="compositionally biased region" description="Polar residues" evidence="1">
    <location>
        <begin position="23"/>
        <end position="37"/>
    </location>
</feature>
<dbReference type="KEGG" id="vg:65120849"/>
<keyword evidence="3" id="KW-1185">Reference proteome</keyword>
<evidence type="ECO:0000313" key="2">
    <source>
        <dbReference type="EMBL" id="QDH92866.1"/>
    </source>
</evidence>
<organism evidence="2 3">
    <name type="scientific">Gordonia phage Bakery</name>
    <dbReference type="NCBI Taxonomy" id="2591205"/>
    <lineage>
        <taxon>Viruses</taxon>
        <taxon>Duplodnaviria</taxon>
        <taxon>Heunggongvirae</taxon>
        <taxon>Uroviricota</taxon>
        <taxon>Caudoviricetes</taxon>
        <taxon>Stackebrandtviridae</taxon>
        <taxon>Frickvirinae</taxon>
        <taxon>Wizardvirus</taxon>
        <taxon>Wizardvirus bakery</taxon>
    </lineage>
</organism>
<dbReference type="RefSeq" id="YP_010102995.1">
    <property type="nucleotide sequence ID" value="NC_055804.1"/>
</dbReference>
<gene>
    <name evidence="2" type="primary">81</name>
    <name evidence="2" type="ORF">SEA_BAKERY_81</name>
</gene>
<name>A0A514DGW7_9CAUD</name>
<dbReference type="EMBL" id="MK937603">
    <property type="protein sequence ID" value="QDH92866.1"/>
    <property type="molecule type" value="Genomic_DNA"/>
</dbReference>
<dbReference type="Proteomes" id="UP000318284">
    <property type="component" value="Segment"/>
</dbReference>
<reference evidence="2 3" key="1">
    <citation type="submission" date="2019-05" db="EMBL/GenBank/DDBJ databases">
        <authorList>
            <person name="Hammer B.W."/>
            <person name="Collado J."/>
            <person name="Fitzgerald H.N."/>
            <person name="Graziano A."/>
            <person name="Haggerty C.V."/>
            <person name="Kim S."/>
            <person name="Ogunsemowo I.H."/>
            <person name="Reddy N."/>
            <person name="Butela K.A."/>
            <person name="Garlena R.A."/>
            <person name="Russell D.A."/>
            <person name="Pope W.H."/>
            <person name="Jacobs-Sera D."/>
            <person name="Hatfull G.F."/>
        </authorList>
    </citation>
    <scope>NUCLEOTIDE SEQUENCE [LARGE SCALE GENOMIC DNA]</scope>
</reference>
<evidence type="ECO:0000256" key="1">
    <source>
        <dbReference type="SAM" id="MobiDB-lite"/>
    </source>
</evidence>
<evidence type="ECO:0000313" key="3">
    <source>
        <dbReference type="Proteomes" id="UP000318284"/>
    </source>
</evidence>
<proteinExistence type="predicted"/>
<sequence length="161" mass="17693">MTHPGPRNHTEKPSTPPTGPSGVSHQPADSSPTTPINLTDEVVRMTAIVEQNLRVLLDTFGITYTESPPAPAPAPHHLDAMREAYDEGFAEGARADAVPHNPYAQLLVDRREFIREAVNESLGYTIDEDGVDVLGDENTEWFDAVLDAHDEWLALQTGEKR</sequence>